<dbReference type="KEGG" id="cre:CHLRE_17g696950v5"/>
<feature type="compositionally biased region" description="Low complexity" evidence="2">
    <location>
        <begin position="942"/>
        <end position="951"/>
    </location>
</feature>
<dbReference type="SUPFAM" id="SSF51101">
    <property type="entry name" value="Mannose-binding lectins"/>
    <property type="match status" value="1"/>
</dbReference>
<dbReference type="SMART" id="SM00220">
    <property type="entry name" value="S_TKc"/>
    <property type="match status" value="1"/>
</dbReference>
<dbReference type="OrthoDB" id="540444at2759"/>
<dbReference type="PROSITE" id="PS00108">
    <property type="entry name" value="PROTEIN_KINASE_ST"/>
    <property type="match status" value="1"/>
</dbReference>
<dbReference type="GO" id="GO:0030246">
    <property type="term" value="F:carbohydrate binding"/>
    <property type="evidence" value="ECO:0007669"/>
    <property type="project" value="UniProtKB-KW"/>
</dbReference>
<feature type="region of interest" description="Disordered" evidence="2">
    <location>
        <begin position="1324"/>
        <end position="1389"/>
    </location>
</feature>
<dbReference type="Gene3D" id="1.10.510.10">
    <property type="entry name" value="Transferase(Phosphotransferase) domain 1"/>
    <property type="match status" value="1"/>
</dbReference>
<dbReference type="Gramene" id="PNW69890">
    <property type="protein sequence ID" value="PNW69890"/>
    <property type="gene ID" value="CHLRE_17g696950v5"/>
</dbReference>
<feature type="transmembrane region" description="Helical" evidence="3">
    <location>
        <begin position="982"/>
        <end position="1005"/>
    </location>
</feature>
<proteinExistence type="predicted"/>
<dbReference type="SUPFAM" id="SSF56112">
    <property type="entry name" value="Protein kinase-like (PK-like)"/>
    <property type="match status" value="1"/>
</dbReference>
<feature type="region of interest" description="Disordered" evidence="2">
    <location>
        <begin position="1546"/>
        <end position="1576"/>
    </location>
</feature>
<keyword evidence="3" id="KW-1133">Transmembrane helix</keyword>
<dbReference type="InterPro" id="IPR008271">
    <property type="entry name" value="Ser/Thr_kinase_AS"/>
</dbReference>
<gene>
    <name evidence="6" type="ORF">CHLRE_17g696950v5</name>
</gene>
<feature type="signal peptide" evidence="4">
    <location>
        <begin position="1"/>
        <end position="24"/>
    </location>
</feature>
<keyword evidence="4" id="KW-0732">Signal</keyword>
<evidence type="ECO:0000256" key="2">
    <source>
        <dbReference type="SAM" id="MobiDB-lite"/>
    </source>
</evidence>
<feature type="compositionally biased region" description="Polar residues" evidence="2">
    <location>
        <begin position="955"/>
        <end position="965"/>
    </location>
</feature>
<dbReference type="InParanoid" id="A0A2K3CNN4"/>
<dbReference type="STRING" id="3055.A0A2K3CNN4"/>
<dbReference type="GO" id="GO:0004672">
    <property type="term" value="F:protein kinase activity"/>
    <property type="evidence" value="ECO:0007669"/>
    <property type="project" value="InterPro"/>
</dbReference>
<evidence type="ECO:0000313" key="7">
    <source>
        <dbReference type="Proteomes" id="UP000006906"/>
    </source>
</evidence>
<dbReference type="Gene3D" id="2.100.10.30">
    <property type="entry name" value="Jacalin-like lectin domain"/>
    <property type="match status" value="1"/>
</dbReference>
<dbReference type="Gene3D" id="3.30.200.20">
    <property type="entry name" value="Phosphorylase Kinase, domain 1"/>
    <property type="match status" value="1"/>
</dbReference>
<dbReference type="Pfam" id="PF07714">
    <property type="entry name" value="PK_Tyr_Ser-Thr"/>
    <property type="match status" value="1"/>
</dbReference>
<dbReference type="PROSITE" id="PS50011">
    <property type="entry name" value="PROTEIN_KINASE_DOM"/>
    <property type="match status" value="1"/>
</dbReference>
<dbReference type="PANTHER" id="PTHR33589:SF3">
    <property type="entry name" value="ZYMOGEN GRANULE MEMBRANE PROTEIN 16-LIKE"/>
    <property type="match status" value="1"/>
</dbReference>
<feature type="compositionally biased region" description="Polar residues" evidence="2">
    <location>
        <begin position="1375"/>
        <end position="1389"/>
    </location>
</feature>
<keyword evidence="3" id="KW-0472">Membrane</keyword>
<evidence type="ECO:0000256" key="4">
    <source>
        <dbReference type="SAM" id="SignalP"/>
    </source>
</evidence>
<dbReference type="InterPro" id="IPR052321">
    <property type="entry name" value="PolyBind_ProtTraffic"/>
</dbReference>
<feature type="region of interest" description="Disordered" evidence="2">
    <location>
        <begin position="1225"/>
        <end position="1283"/>
    </location>
</feature>
<feature type="region of interest" description="Disordered" evidence="2">
    <location>
        <begin position="933"/>
        <end position="978"/>
    </location>
</feature>
<feature type="domain" description="Protein kinase" evidence="5">
    <location>
        <begin position="1413"/>
        <end position="1784"/>
    </location>
</feature>
<feature type="region of interest" description="Disordered" evidence="2">
    <location>
        <begin position="1012"/>
        <end position="1049"/>
    </location>
</feature>
<dbReference type="InterPro" id="IPR036404">
    <property type="entry name" value="Jacalin-like_lectin_dom_sf"/>
</dbReference>
<dbReference type="InterPro" id="IPR000719">
    <property type="entry name" value="Prot_kinase_dom"/>
</dbReference>
<dbReference type="PaxDb" id="3055-EDP04753"/>
<keyword evidence="7" id="KW-1185">Reference proteome</keyword>
<dbReference type="Proteomes" id="UP000006906">
    <property type="component" value="Chromosome 17"/>
</dbReference>
<evidence type="ECO:0000256" key="1">
    <source>
        <dbReference type="ARBA" id="ARBA00022734"/>
    </source>
</evidence>
<dbReference type="InterPro" id="IPR011009">
    <property type="entry name" value="Kinase-like_dom_sf"/>
</dbReference>
<dbReference type="ExpressionAtlas" id="A0A2K3CNN4">
    <property type="expression patterns" value="differential"/>
</dbReference>
<evidence type="ECO:0000256" key="3">
    <source>
        <dbReference type="SAM" id="Phobius"/>
    </source>
</evidence>
<dbReference type="GO" id="GO:0005524">
    <property type="term" value="F:ATP binding"/>
    <property type="evidence" value="ECO:0007669"/>
    <property type="project" value="InterPro"/>
</dbReference>
<reference evidence="6 7" key="1">
    <citation type="journal article" date="2007" name="Science">
        <title>The Chlamydomonas genome reveals the evolution of key animal and plant functions.</title>
        <authorList>
            <person name="Merchant S.S."/>
            <person name="Prochnik S.E."/>
            <person name="Vallon O."/>
            <person name="Harris E.H."/>
            <person name="Karpowicz S.J."/>
            <person name="Witman G.B."/>
            <person name="Terry A."/>
            <person name="Salamov A."/>
            <person name="Fritz-Laylin L.K."/>
            <person name="Marechal-Drouard L."/>
            <person name="Marshall W.F."/>
            <person name="Qu L.H."/>
            <person name="Nelson D.R."/>
            <person name="Sanderfoot A.A."/>
            <person name="Spalding M.H."/>
            <person name="Kapitonov V.V."/>
            <person name="Ren Q."/>
            <person name="Ferris P."/>
            <person name="Lindquist E."/>
            <person name="Shapiro H."/>
            <person name="Lucas S.M."/>
            <person name="Grimwood J."/>
            <person name="Schmutz J."/>
            <person name="Cardol P."/>
            <person name="Cerutti H."/>
            <person name="Chanfreau G."/>
            <person name="Chen C.L."/>
            <person name="Cognat V."/>
            <person name="Croft M.T."/>
            <person name="Dent R."/>
            <person name="Dutcher S."/>
            <person name="Fernandez E."/>
            <person name="Fukuzawa H."/>
            <person name="Gonzalez-Ballester D."/>
            <person name="Gonzalez-Halphen D."/>
            <person name="Hallmann A."/>
            <person name="Hanikenne M."/>
            <person name="Hippler M."/>
            <person name="Inwood W."/>
            <person name="Jabbari K."/>
            <person name="Kalanon M."/>
            <person name="Kuras R."/>
            <person name="Lefebvre P.A."/>
            <person name="Lemaire S.D."/>
            <person name="Lobanov A.V."/>
            <person name="Lohr M."/>
            <person name="Manuell A."/>
            <person name="Meier I."/>
            <person name="Mets L."/>
            <person name="Mittag M."/>
            <person name="Mittelmeier T."/>
            <person name="Moroney J.V."/>
            <person name="Moseley J."/>
            <person name="Napoli C."/>
            <person name="Nedelcu A.M."/>
            <person name="Niyogi K."/>
            <person name="Novoselov S.V."/>
            <person name="Paulsen I.T."/>
            <person name="Pazour G."/>
            <person name="Purton S."/>
            <person name="Ral J.P."/>
            <person name="Riano-Pachon D.M."/>
            <person name="Riekhof W."/>
            <person name="Rymarquis L."/>
            <person name="Schroda M."/>
            <person name="Stern D."/>
            <person name="Umen J."/>
            <person name="Willows R."/>
            <person name="Wilson N."/>
            <person name="Zimmer S.L."/>
            <person name="Allmer J."/>
            <person name="Balk J."/>
            <person name="Bisova K."/>
            <person name="Chen C.J."/>
            <person name="Elias M."/>
            <person name="Gendler K."/>
            <person name="Hauser C."/>
            <person name="Lamb M.R."/>
            <person name="Ledford H."/>
            <person name="Long J.C."/>
            <person name="Minagawa J."/>
            <person name="Page M.D."/>
            <person name="Pan J."/>
            <person name="Pootakham W."/>
            <person name="Roje S."/>
            <person name="Rose A."/>
            <person name="Stahlberg E."/>
            <person name="Terauchi A.M."/>
            <person name="Yang P."/>
            <person name="Ball S."/>
            <person name="Bowler C."/>
            <person name="Dieckmann C.L."/>
            <person name="Gladyshev V.N."/>
            <person name="Green P."/>
            <person name="Jorgensen R."/>
            <person name="Mayfield S."/>
            <person name="Mueller-Roeber B."/>
            <person name="Rajamani S."/>
            <person name="Sayre R.T."/>
            <person name="Brokstein P."/>
            <person name="Dubchak I."/>
            <person name="Goodstein D."/>
            <person name="Hornick L."/>
            <person name="Huang Y.W."/>
            <person name="Jhaveri J."/>
            <person name="Luo Y."/>
            <person name="Martinez D."/>
            <person name="Ngau W.C."/>
            <person name="Otillar B."/>
            <person name="Poliakov A."/>
            <person name="Porter A."/>
            <person name="Szajkowski L."/>
            <person name="Werner G."/>
            <person name="Zhou K."/>
            <person name="Grigoriev I.V."/>
            <person name="Rokhsar D.S."/>
            <person name="Grossman A.R."/>
        </authorList>
    </citation>
    <scope>NUCLEOTIDE SEQUENCE [LARGE SCALE GENOMIC DNA]</scope>
    <source>
        <strain evidence="7">CC-503</strain>
    </source>
</reference>
<dbReference type="InterPro" id="IPR001245">
    <property type="entry name" value="Ser-Thr/Tyr_kinase_cat_dom"/>
</dbReference>
<protein>
    <recommendedName>
        <fullName evidence="5">Protein kinase domain-containing protein</fullName>
    </recommendedName>
</protein>
<dbReference type="EMBL" id="CM008978">
    <property type="protein sequence ID" value="PNW69890.1"/>
    <property type="molecule type" value="Genomic_DNA"/>
</dbReference>
<sequence>MQKQMNPSLWVLVLATSFFNFGWSAIDPSKIWQPIPFQLDGLDYVLYYEPLTFVDAVATCAGTTLLPGGRPGSLMMMENVAHMFQHAAIARSDIANAIIEGYGLTADPAQINCNLWVWDSARNCKAFWFDVANSMFISGDVTCNWTLGFVCVDAEAAEQRGWQTSLPWYRSYLASRVQPSPAAQLGPGTWGWSLADGEAVGSFSPPLSITAYFNSTPALWQTGPPVSMLYRGGGHNLYALIPIQDSAIEVGYYLAANQGTLLATNANLYWGGYDPTKDKGSSFEYLSAIVGGHDYVVSVQGCYLPGVQLERLYFVTRTGRSLQFGRGYCTAWFRQDAPPGGYLASLAGWAVNQTLWPTVGPPFDIDVSFIYQIRPIWAVPPGGSPPPPMSVDLPPQLPAGGGACPASRPPVFTSSRQYGMPGECGAATGAVCNSNQCCGLMIWGKNRMYASCGTDVTPCQTGCMSGYGMCGVLPEQPLLTFVRPPSPPLSSYTPLLLDASNTPLIVNGSRVVNWTPTVTSPSAAYASAPLSASNPHQPLPVLYVLKTDGPVTYSDALAFCNSSTHLGLSWEMVGVADSLGFTVSGTMRRGAYTAIKDTVMWFHSDPAYVAAAPTYGCLRGKFGALTGATYDVSIVGPGPCGITAAAMCRAVGLTSANVSPPLAGQLRRLQQPSSTTAAAPPAAATVWKPGRHSVWLSAKHGAGPFSSGSCGFALAAVPQLEAALLQQLASLVADADAPAAAVSQTAGAGNTTTSTTAATLGNSTAAAPTTAASITLPGTYIGDVDVSSLQPPLAGLSLSRASFADNSSDASDLIAGLRLHLNTSSQQGPSAGITATRVAGVESSGGWEGMALVPGEVVVAVSVCAGGFVERLVLHTSTGRLLTHAWSRHARCTRGFTEAAPAGGYLLGMAGHVGSYVEDLVLAWGSPLPTPPPNLPPPLAPPVVDTAAAGGATDGRTNTTSTVQLTGSSPGTSSSSSNNTEVIVGAVVGGTVLLVGLLAAALLLLRRRRSRQHLDTSAMGKASGSVSRGKAITDTCRSTSSSGSDGDGGTMIMVTTATGDGVTVAPGAPVVLNLKPHRYASEEGGANATSSTLPHVDGCSGDGMVLTPPGSGELGQSPPLSSEGVVIATTTATAAPTAAAAAAAAAAVAAGLGAAGAPVRQGPTLGDGAAGRTSGAQQGLASDVDLDLDGDLLGTHGSHTHGADTSTTTLAGFGVPVAGGAAAGRGVAAGGGRADTPNSDGQGAVGSKGFHGSAADGSGRRPAIRSGDGLPATPRKGSTVGPSLTAQRVAADSSLTARGNLVPAHADRAMEVVMAPGLGGQAGSVTNLQPRFQGKGSGAGLLPDAQADAGSTGSGGAFSGPSAQRSEQQDARSGGAQSSGKGMHSTAASAMTTGSNDLSAALPSLALGKNVIIDWSTVLGRGCSCVVYPGTLTLPPGEGPAAGAAEVATIPVAVKLLMHLAAAAVEEGGGRAKGAGEAGDKAEGEGAAAAVALAHRNPSALPSELRGQLRMLQAEVAVLSRLDHPNIVKYYGACLDPTTTAAGAVRNSSGGGLETSSASAGGDAGSGSGKSGATSYSVPPGMSIDMPFLVEELMHVPLSRVIHGRQPDDPSAFLHDYGLVDILRICRDVANALAYLHPTVVHRDLKPANVLLDERGTAKVGDFGLARFKAGTLLATTNVEVGTTPYMAPENFAAGGEAAVSDKSDVFALGVLINEMVTRQRPWTGTRSAVVGYLVAIEGQRPTMAPADHPHCPPGLRSLIQRCWRQNPDERPSGAEIVKRLTLLLAEHAAAAL</sequence>
<organism evidence="6 7">
    <name type="scientific">Chlamydomonas reinhardtii</name>
    <name type="common">Chlamydomonas smithii</name>
    <dbReference type="NCBI Taxonomy" id="3055"/>
    <lineage>
        <taxon>Eukaryota</taxon>
        <taxon>Viridiplantae</taxon>
        <taxon>Chlorophyta</taxon>
        <taxon>core chlorophytes</taxon>
        <taxon>Chlorophyceae</taxon>
        <taxon>CS clade</taxon>
        <taxon>Chlamydomonadales</taxon>
        <taxon>Chlamydomonadaceae</taxon>
        <taxon>Chlamydomonas</taxon>
    </lineage>
</organism>
<keyword evidence="1" id="KW-0430">Lectin</keyword>
<evidence type="ECO:0000259" key="5">
    <source>
        <dbReference type="PROSITE" id="PS50011"/>
    </source>
</evidence>
<evidence type="ECO:0000313" key="6">
    <source>
        <dbReference type="EMBL" id="PNW69890.1"/>
    </source>
</evidence>
<feature type="compositionally biased region" description="Low complexity" evidence="2">
    <location>
        <begin position="966"/>
        <end position="978"/>
    </location>
</feature>
<dbReference type="PANTHER" id="PTHR33589">
    <property type="entry name" value="OS11G0524900 PROTEIN"/>
    <property type="match status" value="1"/>
</dbReference>
<accession>A0A2K3CNN4</accession>
<name>A0A2K3CNN4_CHLRE</name>
<dbReference type="GeneID" id="5717376"/>
<dbReference type="RefSeq" id="XP_042914297.1">
    <property type="nucleotide sequence ID" value="XM_043071838.1"/>
</dbReference>
<keyword evidence="3" id="KW-0812">Transmembrane</keyword>
<feature type="chain" id="PRO_5014469435" description="Protein kinase domain-containing protein" evidence="4">
    <location>
        <begin position="25"/>
        <end position="1793"/>
    </location>
</feature>